<keyword evidence="1 6" id="KW-0436">Ligase</keyword>
<dbReference type="AlphaFoldDB" id="A0A418SWH6"/>
<dbReference type="PANTHER" id="PTHR12835:SF5">
    <property type="entry name" value="BIOTIN--PROTEIN LIGASE"/>
    <property type="match status" value="1"/>
</dbReference>
<comment type="caution">
    <text evidence="6">The sequence shown here is derived from an EMBL/GenBank/DDBJ whole genome shotgun (WGS) entry which is preliminary data.</text>
</comment>
<dbReference type="InterPro" id="IPR004143">
    <property type="entry name" value="BPL_LPL_catalytic"/>
</dbReference>
<dbReference type="InterPro" id="IPR045864">
    <property type="entry name" value="aa-tRNA-synth_II/BPL/LPL"/>
</dbReference>
<dbReference type="GO" id="GO:0005737">
    <property type="term" value="C:cytoplasm"/>
    <property type="evidence" value="ECO:0007669"/>
    <property type="project" value="TreeGrafter"/>
</dbReference>
<dbReference type="PROSITE" id="PS51733">
    <property type="entry name" value="BPL_LPL_CATALYTIC"/>
    <property type="match status" value="1"/>
</dbReference>
<dbReference type="InterPro" id="IPR004408">
    <property type="entry name" value="Biotin_CoA_COase_ligase"/>
</dbReference>
<dbReference type="EC" id="6.3.4.15" evidence="3"/>
<evidence type="ECO:0000259" key="5">
    <source>
        <dbReference type="PROSITE" id="PS51733"/>
    </source>
</evidence>
<dbReference type="SUPFAM" id="SSF55681">
    <property type="entry name" value="Class II aaRS and biotin synthetases"/>
    <property type="match status" value="1"/>
</dbReference>
<dbReference type="Gene3D" id="3.30.930.10">
    <property type="entry name" value="Bira Bifunctional Protein, Domain 2"/>
    <property type="match status" value="1"/>
</dbReference>
<dbReference type="GO" id="GO:0004077">
    <property type="term" value="F:biotin--[biotin carboxyl-carrier protein] ligase activity"/>
    <property type="evidence" value="ECO:0007669"/>
    <property type="project" value="UniProtKB-EC"/>
</dbReference>
<feature type="domain" description="BPL/LPL catalytic" evidence="5">
    <location>
        <begin position="12"/>
        <end position="204"/>
    </location>
</feature>
<evidence type="ECO:0000313" key="6">
    <source>
        <dbReference type="EMBL" id="RJE85270.1"/>
    </source>
</evidence>
<evidence type="ECO:0000256" key="2">
    <source>
        <dbReference type="ARBA" id="ARBA00023267"/>
    </source>
</evidence>
<evidence type="ECO:0000313" key="7">
    <source>
        <dbReference type="Proteomes" id="UP000284202"/>
    </source>
</evidence>
<dbReference type="EMBL" id="QZCG01000006">
    <property type="protein sequence ID" value="RJE85270.1"/>
    <property type="molecule type" value="Genomic_DNA"/>
</dbReference>
<name>A0A418SWH6_9RHOB</name>
<proteinExistence type="predicted"/>
<organism evidence="6 7">
    <name type="scientific">Paracoccus onubensis</name>
    <dbReference type="NCBI Taxonomy" id="1675788"/>
    <lineage>
        <taxon>Bacteria</taxon>
        <taxon>Pseudomonadati</taxon>
        <taxon>Pseudomonadota</taxon>
        <taxon>Alphaproteobacteria</taxon>
        <taxon>Rhodobacterales</taxon>
        <taxon>Paracoccaceae</taxon>
        <taxon>Paracoccus</taxon>
    </lineage>
</organism>
<dbReference type="Proteomes" id="UP000284202">
    <property type="component" value="Unassembled WGS sequence"/>
</dbReference>
<gene>
    <name evidence="6" type="ORF">D3P04_09620</name>
</gene>
<dbReference type="Pfam" id="PF03099">
    <property type="entry name" value="BPL_LplA_LipB"/>
    <property type="match status" value="1"/>
</dbReference>
<keyword evidence="7" id="KW-1185">Reference proteome</keyword>
<sequence length="269" mass="28353">MPWKARAPPGRIVNNPAIADWPDGVARHVLERVDSTNAEAFRLAPHLSGPAWIMARRQEAGRGRRGRPWNDPPGNFAATLVLRPTGGPGEAARLSFVAALALHDALVTLCGPQLRLALKWPNDVLLNGGKLSGILLESSGTGGSMASLAIGIGVNLAAAPESEQIEAGAMRPVSLLGETGLTITPEELLDALAPAFNDWARRMENEGFAPIRQAWLARAARLGETILARAGNTRIEGRFDGIDETGALILTTAGGRQAIPAAEIYFSGG</sequence>
<dbReference type="Gene3D" id="2.30.30.100">
    <property type="match status" value="1"/>
</dbReference>
<evidence type="ECO:0000256" key="3">
    <source>
        <dbReference type="ARBA" id="ARBA00024227"/>
    </source>
</evidence>
<keyword evidence="2" id="KW-0092">Biotin</keyword>
<dbReference type="PANTHER" id="PTHR12835">
    <property type="entry name" value="BIOTIN PROTEIN LIGASE"/>
    <property type="match status" value="1"/>
</dbReference>
<dbReference type="NCBIfam" id="TIGR00121">
    <property type="entry name" value="birA_ligase"/>
    <property type="match status" value="1"/>
</dbReference>
<reference evidence="7" key="1">
    <citation type="submission" date="2018-09" db="EMBL/GenBank/DDBJ databases">
        <title>Acidovorax cavernicola nov. sp. isolated from Gruta de las Maravillas (Aracena, Spain).</title>
        <authorList>
            <person name="Jurado V."/>
            <person name="Gutierrez-Patricio S."/>
            <person name="Gonzalez-Pimentel J.L."/>
            <person name="Miller A.Z."/>
            <person name="Laiz L."/>
            <person name="Saiz-Jimenez C."/>
        </authorList>
    </citation>
    <scope>NUCLEOTIDE SEQUENCE [LARGE SCALE GENOMIC DNA]</scope>
    <source>
        <strain evidence="7">1011MAR3C25</strain>
    </source>
</reference>
<accession>A0A418SWH6</accession>
<comment type="catalytic activity">
    <reaction evidence="4">
        <text>biotin + L-lysyl-[protein] + ATP = N(6)-biotinyl-L-lysyl-[protein] + AMP + diphosphate + H(+)</text>
        <dbReference type="Rhea" id="RHEA:11756"/>
        <dbReference type="Rhea" id="RHEA-COMP:9752"/>
        <dbReference type="Rhea" id="RHEA-COMP:10505"/>
        <dbReference type="ChEBI" id="CHEBI:15378"/>
        <dbReference type="ChEBI" id="CHEBI:29969"/>
        <dbReference type="ChEBI" id="CHEBI:30616"/>
        <dbReference type="ChEBI" id="CHEBI:33019"/>
        <dbReference type="ChEBI" id="CHEBI:57586"/>
        <dbReference type="ChEBI" id="CHEBI:83144"/>
        <dbReference type="ChEBI" id="CHEBI:456215"/>
        <dbReference type="EC" id="6.3.4.15"/>
    </reaction>
</comment>
<dbReference type="Pfam" id="PF02237">
    <property type="entry name" value="BPL_C"/>
    <property type="match status" value="1"/>
</dbReference>
<protein>
    <recommendedName>
        <fullName evidence="3">biotin--[biotin carboxyl-carrier protein] ligase</fullName>
        <ecNumber evidence="3">6.3.4.15</ecNumber>
    </recommendedName>
</protein>
<evidence type="ECO:0000256" key="1">
    <source>
        <dbReference type="ARBA" id="ARBA00022598"/>
    </source>
</evidence>
<dbReference type="CDD" id="cd16442">
    <property type="entry name" value="BPL"/>
    <property type="match status" value="1"/>
</dbReference>
<dbReference type="InterPro" id="IPR003142">
    <property type="entry name" value="BPL_C"/>
</dbReference>
<dbReference type="OrthoDB" id="9807064at2"/>
<evidence type="ECO:0000256" key="4">
    <source>
        <dbReference type="ARBA" id="ARBA00047846"/>
    </source>
</evidence>